<protein>
    <submittedName>
        <fullName evidence="2">Lipoprotein</fullName>
    </submittedName>
</protein>
<dbReference type="AlphaFoldDB" id="A0A0K0EX25"/>
<reference evidence="2" key="2">
    <citation type="submission" date="2015-08" db="UniProtKB">
        <authorList>
            <consortium name="WormBaseParasite"/>
        </authorList>
    </citation>
    <scope>IDENTIFICATION</scope>
</reference>
<dbReference type="STRING" id="75913.A0A0K0EX25"/>
<accession>A0A0K0EX25</accession>
<keyword evidence="1" id="KW-1185">Reference proteome</keyword>
<proteinExistence type="predicted"/>
<evidence type="ECO:0000313" key="2">
    <source>
        <dbReference type="WBParaSite" id="SVE_0107900.1"/>
    </source>
</evidence>
<dbReference type="Proteomes" id="UP000035680">
    <property type="component" value="Unassembled WGS sequence"/>
</dbReference>
<organism evidence="1 2">
    <name type="scientific">Strongyloides venezuelensis</name>
    <name type="common">Threadworm</name>
    <dbReference type="NCBI Taxonomy" id="75913"/>
    <lineage>
        <taxon>Eukaryota</taxon>
        <taxon>Metazoa</taxon>
        <taxon>Ecdysozoa</taxon>
        <taxon>Nematoda</taxon>
        <taxon>Chromadorea</taxon>
        <taxon>Rhabditida</taxon>
        <taxon>Tylenchina</taxon>
        <taxon>Panagrolaimomorpha</taxon>
        <taxon>Strongyloidoidea</taxon>
        <taxon>Strongyloididae</taxon>
        <taxon>Strongyloides</taxon>
    </lineage>
</organism>
<reference evidence="1" key="1">
    <citation type="submission" date="2014-07" db="EMBL/GenBank/DDBJ databases">
        <authorList>
            <person name="Martin A.A"/>
            <person name="De Silva N."/>
        </authorList>
    </citation>
    <scope>NUCLEOTIDE SEQUENCE</scope>
</reference>
<evidence type="ECO:0000313" key="1">
    <source>
        <dbReference type="Proteomes" id="UP000035680"/>
    </source>
</evidence>
<name>A0A0K0EX25_STRVS</name>
<dbReference type="WBParaSite" id="SVE_0107900.1">
    <property type="protein sequence ID" value="SVE_0107900.1"/>
    <property type="gene ID" value="SVE_0107900"/>
</dbReference>
<sequence length="221" mass="24102">MEPFCIYYDKKQDVSEIMYAKLIVSLTVIGIAYACTDGKDNVVDVADYSNGAYNVHFQNTQGQVYTSDRTPSCYKGEANLKLPGQLKLVSGTLVVKSNMNLMSNVEAKLTLKKDSSIIGKICENGKSKNILIPDKDCTIPLCNNAMEDPLCTLLEKAGTYDLSQIEKTLGITATLSLPALPSSFKGIIKGKWEAGVSLVVNGQVVADIKLPSNEKFIYIDE</sequence>